<organism evidence="11 12">
    <name type="scientific">Perkinsus chesapeaki</name>
    <name type="common">Clam parasite</name>
    <name type="synonym">Perkinsus andrewsi</name>
    <dbReference type="NCBI Taxonomy" id="330153"/>
    <lineage>
        <taxon>Eukaryota</taxon>
        <taxon>Sar</taxon>
        <taxon>Alveolata</taxon>
        <taxon>Perkinsozoa</taxon>
        <taxon>Perkinsea</taxon>
        <taxon>Perkinsida</taxon>
        <taxon>Perkinsidae</taxon>
        <taxon>Perkinsus</taxon>
    </lineage>
</organism>
<dbReference type="GO" id="GO:0005302">
    <property type="term" value="F:L-tyrosine transmembrane transporter activity"/>
    <property type="evidence" value="ECO:0007669"/>
    <property type="project" value="TreeGrafter"/>
</dbReference>
<proteinExistence type="inferred from homology"/>
<evidence type="ECO:0000256" key="4">
    <source>
        <dbReference type="ARBA" id="ARBA00022554"/>
    </source>
</evidence>
<keyword evidence="3" id="KW-0813">Transport</keyword>
<dbReference type="EMBL" id="JAAPAO010000028">
    <property type="protein sequence ID" value="KAF4676800.1"/>
    <property type="molecule type" value="Genomic_DNA"/>
</dbReference>
<feature type="transmembrane region" description="Helical" evidence="9">
    <location>
        <begin position="63"/>
        <end position="89"/>
    </location>
</feature>
<dbReference type="GO" id="GO:0061459">
    <property type="term" value="F:L-arginine transmembrane transporter activity"/>
    <property type="evidence" value="ECO:0007669"/>
    <property type="project" value="TreeGrafter"/>
</dbReference>
<reference evidence="11 12" key="1">
    <citation type="submission" date="2020-04" db="EMBL/GenBank/DDBJ databases">
        <title>Perkinsus chesapeaki whole genome sequence.</title>
        <authorList>
            <person name="Bogema D.R."/>
        </authorList>
    </citation>
    <scope>NUCLEOTIDE SEQUENCE [LARGE SCALE GENOMIC DNA]</scope>
    <source>
        <strain evidence="11">ATCC PRA-425</strain>
    </source>
</reference>
<dbReference type="GO" id="GO:0015194">
    <property type="term" value="F:L-serine transmembrane transporter activity"/>
    <property type="evidence" value="ECO:0007669"/>
    <property type="project" value="TreeGrafter"/>
</dbReference>
<feature type="transmembrane region" description="Helical" evidence="9">
    <location>
        <begin position="336"/>
        <end position="357"/>
    </location>
</feature>
<dbReference type="GO" id="GO:0005313">
    <property type="term" value="F:L-glutamate transmembrane transporter activity"/>
    <property type="evidence" value="ECO:0007669"/>
    <property type="project" value="TreeGrafter"/>
</dbReference>
<name>A0A7J6N008_PERCH</name>
<comment type="similarity">
    <text evidence="2">Belongs to the amino acid/polyamine transporter 2 family.</text>
</comment>
<dbReference type="GO" id="GO:0005290">
    <property type="term" value="F:L-histidine transmembrane transporter activity"/>
    <property type="evidence" value="ECO:0007669"/>
    <property type="project" value="TreeGrafter"/>
</dbReference>
<feature type="transmembrane region" description="Helical" evidence="9">
    <location>
        <begin position="181"/>
        <end position="202"/>
    </location>
</feature>
<evidence type="ECO:0000256" key="8">
    <source>
        <dbReference type="ARBA" id="ARBA00023136"/>
    </source>
</evidence>
<feature type="transmembrane region" description="Helical" evidence="9">
    <location>
        <begin position="363"/>
        <end position="387"/>
    </location>
</feature>
<dbReference type="GO" id="GO:0005774">
    <property type="term" value="C:vacuolar membrane"/>
    <property type="evidence" value="ECO:0007669"/>
    <property type="project" value="UniProtKB-SubCell"/>
</dbReference>
<gene>
    <name evidence="11" type="ORF">FOL47_004971</name>
</gene>
<keyword evidence="8 9" id="KW-0472">Membrane</keyword>
<evidence type="ECO:0000313" key="12">
    <source>
        <dbReference type="Proteomes" id="UP000591131"/>
    </source>
</evidence>
<comment type="caution">
    <text evidence="11">The sequence shown here is derived from an EMBL/GenBank/DDBJ whole genome shotgun (WGS) entry which is preliminary data.</text>
</comment>
<comment type="subcellular location">
    <subcellularLocation>
        <location evidence="1">Vacuole membrane</location>
        <topology evidence="1">Multi-pass membrane protein</topology>
    </subcellularLocation>
</comment>
<dbReference type="Pfam" id="PF01490">
    <property type="entry name" value="Aa_trans"/>
    <property type="match status" value="1"/>
</dbReference>
<sequence length="427" mass="46224">MTSFDEKDIIDVEPNSLNLRDSTYRLSKPPSGTVFTCWTALSKTMIGTGMLALAYGFSKCGWILGFFLLAFAGGGAVFTLHLLGVLAMHSPTRRVTFFTVAEECAPWSKWIVDVAIAVKCIGVGISYIQVSSDTISSTIGLWSGNAISKTLLRDITVIVLVIIISPICLSKSISRTMIVNILGLVSVAYVVILSVCLVEVGAPTHWGVPHSSSFMSVLAVFPTFIFAFTCHQNVFLCAEDLNERTQKKLDIIAFCSEAAALCWFVPAIIFPYITFGASVQSNFVLSYDDTSVVVQIAYLLLGIAEVCAFPLQALPARKSLLVLILRDKVISPKMELYSRIAVGTALLLLTVAVAISVKSLGYTLSFVGIIGSNTITFIMPTFLYCMTLHKAGLPKGTKWFMSAGLCVIGLLLVPLCLSSLIYEIASR</sequence>
<evidence type="ECO:0000256" key="1">
    <source>
        <dbReference type="ARBA" id="ARBA00004128"/>
    </source>
</evidence>
<protein>
    <recommendedName>
        <fullName evidence="10">Amino acid transporter transmembrane domain-containing protein</fullName>
    </recommendedName>
</protein>
<feature type="transmembrane region" description="Helical" evidence="9">
    <location>
        <begin position="399"/>
        <end position="422"/>
    </location>
</feature>
<dbReference type="InterPro" id="IPR013057">
    <property type="entry name" value="AA_transpt_TM"/>
</dbReference>
<feature type="transmembrane region" description="Helical" evidence="9">
    <location>
        <begin position="293"/>
        <end position="315"/>
    </location>
</feature>
<keyword evidence="4" id="KW-0926">Vacuole</keyword>
<dbReference type="Proteomes" id="UP000591131">
    <property type="component" value="Unassembled WGS sequence"/>
</dbReference>
<feature type="domain" description="Amino acid transporter transmembrane" evidence="10">
    <location>
        <begin position="32"/>
        <end position="416"/>
    </location>
</feature>
<dbReference type="OrthoDB" id="438545at2759"/>
<feature type="transmembrane region" description="Helical" evidence="9">
    <location>
        <begin position="150"/>
        <end position="169"/>
    </location>
</feature>
<feature type="transmembrane region" description="Helical" evidence="9">
    <location>
        <begin position="214"/>
        <end position="237"/>
    </location>
</feature>
<evidence type="ECO:0000256" key="6">
    <source>
        <dbReference type="ARBA" id="ARBA00022970"/>
    </source>
</evidence>
<evidence type="ECO:0000256" key="7">
    <source>
        <dbReference type="ARBA" id="ARBA00022989"/>
    </source>
</evidence>
<dbReference type="AlphaFoldDB" id="A0A7J6N008"/>
<keyword evidence="6" id="KW-0029">Amino-acid transport</keyword>
<keyword evidence="12" id="KW-1185">Reference proteome</keyword>
<keyword evidence="7 9" id="KW-1133">Transmembrane helix</keyword>
<evidence type="ECO:0000259" key="10">
    <source>
        <dbReference type="Pfam" id="PF01490"/>
    </source>
</evidence>
<evidence type="ECO:0000256" key="9">
    <source>
        <dbReference type="SAM" id="Phobius"/>
    </source>
</evidence>
<evidence type="ECO:0000256" key="5">
    <source>
        <dbReference type="ARBA" id="ARBA00022692"/>
    </source>
</evidence>
<dbReference type="PANTHER" id="PTHR22950:SF678">
    <property type="entry name" value="VACUOLAR AMINO ACID TRANSPORTER 5-RELATED"/>
    <property type="match status" value="1"/>
</dbReference>
<evidence type="ECO:0000313" key="11">
    <source>
        <dbReference type="EMBL" id="KAF4676800.1"/>
    </source>
</evidence>
<accession>A0A7J6N008</accession>
<feature type="transmembrane region" description="Helical" evidence="9">
    <location>
        <begin position="249"/>
        <end position="273"/>
    </location>
</feature>
<feature type="transmembrane region" description="Helical" evidence="9">
    <location>
        <begin position="35"/>
        <end position="57"/>
    </location>
</feature>
<evidence type="ECO:0000256" key="3">
    <source>
        <dbReference type="ARBA" id="ARBA00022448"/>
    </source>
</evidence>
<dbReference type="PANTHER" id="PTHR22950">
    <property type="entry name" value="AMINO ACID TRANSPORTER"/>
    <property type="match status" value="1"/>
</dbReference>
<evidence type="ECO:0000256" key="2">
    <source>
        <dbReference type="ARBA" id="ARBA00008066"/>
    </source>
</evidence>
<dbReference type="GO" id="GO:0015189">
    <property type="term" value="F:L-lysine transmembrane transporter activity"/>
    <property type="evidence" value="ECO:0007669"/>
    <property type="project" value="TreeGrafter"/>
</dbReference>
<keyword evidence="5 9" id="KW-0812">Transmembrane</keyword>